<sequence length="268" mass="29491">MVQRVAIRIDVGPAVPLDLVAELIQSTSTVSNTAVALDRQSELNRATRLLPLDEAARIELIEYLQSQRYRSFGDYPDDKLYRRSGRIQGILERLFPSSPTFGPPSLWPPAEAQAAYFLNALADAGSLVPTVERITYSNPLEIVLTGFTWGQLAVSGATGGSLYALLSFVSYVGPKRDKIRAQAEKTRAEAGKLDAEAEEAQARAQQIRTDAECKAEVNRVLLRRVQDGQAVLSLQQIAEIVNEKAIAAILRLTQWPLEIEDISDNEAD</sequence>
<dbReference type="EMBL" id="LR130759">
    <property type="protein sequence ID" value="VDM89615.1"/>
    <property type="molecule type" value="Genomic_DNA"/>
</dbReference>
<evidence type="ECO:0000313" key="3">
    <source>
        <dbReference type="Proteomes" id="UP000269998"/>
    </source>
</evidence>
<name>A0A447GGM5_9MYCO</name>
<dbReference type="OrthoDB" id="9942848at2"/>
<organism evidence="2 3">
    <name type="scientific">Mycobacterium basiliense</name>
    <dbReference type="NCBI Taxonomy" id="2094119"/>
    <lineage>
        <taxon>Bacteria</taxon>
        <taxon>Bacillati</taxon>
        <taxon>Actinomycetota</taxon>
        <taxon>Actinomycetes</taxon>
        <taxon>Mycobacteriales</taxon>
        <taxon>Mycobacteriaceae</taxon>
        <taxon>Mycobacterium</taxon>
    </lineage>
</organism>
<feature type="coiled-coil region" evidence="1">
    <location>
        <begin position="176"/>
        <end position="210"/>
    </location>
</feature>
<accession>A0A447GGM5</accession>
<evidence type="ECO:0000313" key="2">
    <source>
        <dbReference type="EMBL" id="VDM89615.1"/>
    </source>
</evidence>
<evidence type="ECO:0000256" key="1">
    <source>
        <dbReference type="SAM" id="Coils"/>
    </source>
</evidence>
<protein>
    <submittedName>
        <fullName evidence="2">Uncharacterized protein</fullName>
    </submittedName>
</protein>
<gene>
    <name evidence="2" type="ORF">MB901379_03193</name>
</gene>
<dbReference type="AlphaFoldDB" id="A0A447GGM5"/>
<dbReference type="RefSeq" id="WP_158017445.1">
    <property type="nucleotide sequence ID" value="NZ_CBCSKE010000018.1"/>
</dbReference>
<keyword evidence="1" id="KW-0175">Coiled coil</keyword>
<dbReference type="KEGG" id="mbai:MB901379_03193"/>
<proteinExistence type="predicted"/>
<keyword evidence="3" id="KW-1185">Reference proteome</keyword>
<dbReference type="Proteomes" id="UP000269998">
    <property type="component" value="Chromosome"/>
</dbReference>
<reference evidence="3" key="1">
    <citation type="submission" date="2018-02" db="EMBL/GenBank/DDBJ databases">
        <authorList>
            <person name="Seth-Smith MB H."/>
            <person name="Seth-Smith H."/>
        </authorList>
    </citation>
    <scope>NUCLEOTIDE SEQUENCE [LARGE SCALE GENOMIC DNA]</scope>
</reference>